<dbReference type="Proteomes" id="UP000007797">
    <property type="component" value="Unassembled WGS sequence"/>
</dbReference>
<dbReference type="EMBL" id="GL883008">
    <property type="protein sequence ID" value="EGG23076.1"/>
    <property type="molecule type" value="Genomic_DNA"/>
</dbReference>
<evidence type="ECO:0000313" key="1">
    <source>
        <dbReference type="EMBL" id="EGG23076.1"/>
    </source>
</evidence>
<protein>
    <submittedName>
        <fullName evidence="1">Uncharacterized protein</fullName>
    </submittedName>
</protein>
<dbReference type="KEGG" id="dfa:DFA_05206"/>
<dbReference type="AlphaFoldDB" id="F4PNM3"/>
<gene>
    <name evidence="1" type="ORF">DFA_05206</name>
</gene>
<organism evidence="1 2">
    <name type="scientific">Cavenderia fasciculata</name>
    <name type="common">Slime mold</name>
    <name type="synonym">Dictyostelium fasciculatum</name>
    <dbReference type="NCBI Taxonomy" id="261658"/>
    <lineage>
        <taxon>Eukaryota</taxon>
        <taxon>Amoebozoa</taxon>
        <taxon>Evosea</taxon>
        <taxon>Eumycetozoa</taxon>
        <taxon>Dictyostelia</taxon>
        <taxon>Acytosteliales</taxon>
        <taxon>Cavenderiaceae</taxon>
        <taxon>Cavenderia</taxon>
    </lineage>
</organism>
<proteinExistence type="predicted"/>
<evidence type="ECO:0000313" key="2">
    <source>
        <dbReference type="Proteomes" id="UP000007797"/>
    </source>
</evidence>
<reference evidence="2" key="1">
    <citation type="journal article" date="2011" name="Genome Res.">
        <title>Phylogeny-wide analysis of social amoeba genomes highlights ancient origins for complex intercellular communication.</title>
        <authorList>
            <person name="Heidel A.J."/>
            <person name="Lawal H.M."/>
            <person name="Felder M."/>
            <person name="Schilde C."/>
            <person name="Helps N.R."/>
            <person name="Tunggal B."/>
            <person name="Rivero F."/>
            <person name="John U."/>
            <person name="Schleicher M."/>
            <person name="Eichinger L."/>
            <person name="Platzer M."/>
            <person name="Noegel A.A."/>
            <person name="Schaap P."/>
            <person name="Gloeckner G."/>
        </authorList>
    </citation>
    <scope>NUCLEOTIDE SEQUENCE [LARGE SCALE GENOMIC DNA]</scope>
    <source>
        <strain evidence="2">SH3</strain>
    </source>
</reference>
<name>F4PNM3_CACFS</name>
<keyword evidence="2" id="KW-1185">Reference proteome</keyword>
<dbReference type="GeneID" id="14875274"/>
<sequence>MMQRYLKNKAVCPPGCLCLIVLNLCSITSTLNYLVNTVIDTGLDLSSSGILKIAGALVQVNGNLLCNGQIQLLSGVLVVDGNLSVLTGCKISVSGVSSINVTGPVLLPQIEFNYLLDSSSNPLSTLTWVGSNISMEVSALTVASNVVSKMEFVTPNALVSLKKSASAAAGAIAKLGSAVFKLASSLSVIGLSFGVVLIDSCVPPIVNVPLIDSLSIFNTSITTGLQGTFTQLNLTQSNVLFNQNAVVTTLLSTNSIVNIVNGASTVIGQVTISQSSLMSGLTGTVSAVSLLTASTLNLGTQATIATLSLAGSSILNTAPFGRTDKVAWRTCHQRRLAADRQAAASYRLADSRCQVAARRLGYFKVVQLEPVDP</sequence>
<accession>F4PNM3</accession>
<dbReference type="RefSeq" id="XP_004360927.1">
    <property type="nucleotide sequence ID" value="XM_004360870.1"/>
</dbReference>